<dbReference type="RefSeq" id="WP_014419963.1">
    <property type="nucleotide sequence ID" value="NC_017065.1"/>
</dbReference>
<protein>
    <submittedName>
        <fullName evidence="1">Poly(3-hydroxyalkanoate) synthetase</fullName>
    </submittedName>
</protein>
<evidence type="ECO:0000313" key="1">
    <source>
        <dbReference type="EMBL" id="AFD20253.1"/>
    </source>
</evidence>
<evidence type="ECO:0000313" key="2">
    <source>
        <dbReference type="Proteomes" id="UP000007592"/>
    </source>
</evidence>
<sequence>MKATEYKGSWWNYWLNWLIKNNDNKLVDSLDYQNLEVIEEAPELRKEVGVVCGDTKSSLRAAIGCMAIS</sequence>
<organism evidence="1 2">
    <name type="scientific">Rickettsia slovaca str. D-CWPP</name>
    <dbReference type="NCBI Taxonomy" id="1105109"/>
    <lineage>
        <taxon>Bacteria</taxon>
        <taxon>Pseudomonadati</taxon>
        <taxon>Pseudomonadota</taxon>
        <taxon>Alphaproteobacteria</taxon>
        <taxon>Rickettsiales</taxon>
        <taxon>Rickettsiaceae</taxon>
        <taxon>Rickettsieae</taxon>
        <taxon>Rickettsia</taxon>
        <taxon>spotted fever group</taxon>
    </lineage>
</organism>
<dbReference type="KEGG" id="rsw:MC3_07060"/>
<dbReference type="Proteomes" id="UP000007592">
    <property type="component" value="Chromosome"/>
</dbReference>
<reference evidence="1 2" key="1">
    <citation type="submission" date="2012-03" db="EMBL/GenBank/DDBJ databases">
        <authorList>
            <person name="Johnson S.L."/>
            <person name="Munk A.C."/>
            <person name="Han S."/>
            <person name="Bruce D.C."/>
            <person name="Dasch G.A."/>
        </authorList>
    </citation>
    <scope>NUCLEOTIDE SEQUENCE [LARGE SCALE GENOMIC DNA]</scope>
    <source>
        <strain evidence="2">D-CWPP (RSB)</strain>
    </source>
</reference>
<dbReference type="PATRIC" id="fig|1105109.3.peg.1482"/>
<proteinExistence type="predicted"/>
<dbReference type="AlphaFoldDB" id="H8LLY7"/>
<accession>H8LLY7</accession>
<dbReference type="HOGENOM" id="CLU_2773292_0_0_5"/>
<gene>
    <name evidence="1" type="ORF">MC3_07060</name>
</gene>
<dbReference type="EMBL" id="CP003375">
    <property type="protein sequence ID" value="AFD20253.1"/>
    <property type="molecule type" value="Genomic_DNA"/>
</dbReference>
<name>H8LLY7_RICSL</name>